<evidence type="ECO:0000313" key="2">
    <source>
        <dbReference type="EMBL" id="MCM1990233.1"/>
    </source>
</evidence>
<dbReference type="InterPro" id="IPR035185">
    <property type="entry name" value="DUF5305"/>
</dbReference>
<keyword evidence="1" id="KW-1133">Transmembrane helix</keyword>
<dbReference type="Proteomes" id="UP001056429">
    <property type="component" value="Unassembled WGS sequence"/>
</dbReference>
<dbReference type="AlphaFoldDB" id="A0A9J6P2E5"/>
<comment type="caution">
    <text evidence="2">The sequence shown here is derived from an EMBL/GenBank/DDBJ whole genome shotgun (WGS) entry which is preliminary data.</text>
</comment>
<dbReference type="RefSeq" id="WP_250859273.1">
    <property type="nucleotide sequence ID" value="NZ_JAGSOJ010000002.1"/>
</dbReference>
<name>A0A9J6P2E5_9CLOT</name>
<evidence type="ECO:0000313" key="3">
    <source>
        <dbReference type="Proteomes" id="UP001056429"/>
    </source>
</evidence>
<organism evidence="2 3">
    <name type="scientific">Oceanirhabdus seepicola</name>
    <dbReference type="NCBI Taxonomy" id="2828781"/>
    <lineage>
        <taxon>Bacteria</taxon>
        <taxon>Bacillati</taxon>
        <taxon>Bacillota</taxon>
        <taxon>Clostridia</taxon>
        <taxon>Eubacteriales</taxon>
        <taxon>Clostridiaceae</taxon>
        <taxon>Oceanirhabdus</taxon>
    </lineage>
</organism>
<keyword evidence="1" id="KW-0472">Membrane</keyword>
<sequence>MKVSINKNLKLILIVALIILICVSSFFIFKEAKSNKTKEEKITLYTYNSGAAFNYKVHLKPNMLFKENVLDEGQIYISEFVKHIESIFTFQFNGENEADIKGDYEIKAVLEGYTGEGESLKNIWKKEFSIIDRKDFQAEDKDYFIEDKITIKLDKFQDFIKEVSEVAKISSSVKFAIQAQVNMEAETDNGIINKTYSPTMLIPLDGSYFEIGGNLKDEQNGVIDETKKISLPVNRNRIIILSIVAGICLLALIYVLFFTIPVVIDEHEKELKKIFKNHGDRLVALNEEGLSYYGECIKVKSIDDLVRISDEVGKPIMYKYSSDYSEISKFYVISEKELYLFKSDIEIDNMGIENKENQEVKNQTIEIIDVIE</sequence>
<gene>
    <name evidence="2" type="ORF">KDK92_10855</name>
</gene>
<keyword evidence="1" id="KW-0812">Transmembrane</keyword>
<dbReference type="Pfam" id="PF17231">
    <property type="entry name" value="DUF5305"/>
    <property type="match status" value="1"/>
</dbReference>
<feature type="transmembrane region" description="Helical" evidence="1">
    <location>
        <begin position="238"/>
        <end position="264"/>
    </location>
</feature>
<evidence type="ECO:0000256" key="1">
    <source>
        <dbReference type="SAM" id="Phobius"/>
    </source>
</evidence>
<feature type="transmembrane region" description="Helical" evidence="1">
    <location>
        <begin position="12"/>
        <end position="29"/>
    </location>
</feature>
<accession>A0A9J6P2E5</accession>
<keyword evidence="3" id="KW-1185">Reference proteome</keyword>
<reference evidence="2" key="2">
    <citation type="submission" date="2021-04" db="EMBL/GenBank/DDBJ databases">
        <authorList>
            <person name="Dong X."/>
        </authorList>
    </citation>
    <scope>NUCLEOTIDE SEQUENCE</scope>
    <source>
        <strain evidence="2">ZWT</strain>
    </source>
</reference>
<dbReference type="EMBL" id="JAGSOJ010000002">
    <property type="protein sequence ID" value="MCM1990233.1"/>
    <property type="molecule type" value="Genomic_DNA"/>
</dbReference>
<protein>
    <submittedName>
        <fullName evidence="2">DUF5305 domain-containing protein</fullName>
    </submittedName>
</protein>
<reference evidence="2" key="1">
    <citation type="journal article" date="2021" name="mSystems">
        <title>Bacteria and Archaea Synergistically Convert Glycine Betaine to Biogenic Methane in the Formosa Cold Seep of the South China Sea.</title>
        <authorList>
            <person name="Li L."/>
            <person name="Zhang W."/>
            <person name="Zhang S."/>
            <person name="Song L."/>
            <person name="Sun Q."/>
            <person name="Zhang H."/>
            <person name="Xiang H."/>
            <person name="Dong X."/>
        </authorList>
    </citation>
    <scope>NUCLEOTIDE SEQUENCE</scope>
    <source>
        <strain evidence="2">ZWT</strain>
    </source>
</reference>
<proteinExistence type="predicted"/>